<reference evidence="2 3" key="1">
    <citation type="journal article" date="2019" name="Environ. Microbiol.">
        <title>At the nexus of three kingdoms: the genome of the mycorrhizal fungus Gigaspora margarita provides insights into plant, endobacterial and fungal interactions.</title>
        <authorList>
            <person name="Venice F."/>
            <person name="Ghignone S."/>
            <person name="Salvioli di Fossalunga A."/>
            <person name="Amselem J."/>
            <person name="Novero M."/>
            <person name="Xianan X."/>
            <person name="Sedzielewska Toro K."/>
            <person name="Morin E."/>
            <person name="Lipzen A."/>
            <person name="Grigoriev I.V."/>
            <person name="Henrissat B."/>
            <person name="Martin F.M."/>
            <person name="Bonfante P."/>
        </authorList>
    </citation>
    <scope>NUCLEOTIDE SEQUENCE [LARGE SCALE GENOMIC DNA]</scope>
    <source>
        <strain evidence="2 3">BEG34</strain>
    </source>
</reference>
<dbReference type="AlphaFoldDB" id="A0A8H4EMH2"/>
<dbReference type="EMBL" id="WTPW01000375">
    <property type="protein sequence ID" value="KAF0517728.1"/>
    <property type="molecule type" value="Genomic_DNA"/>
</dbReference>
<feature type="transmembrane region" description="Helical" evidence="1">
    <location>
        <begin position="228"/>
        <end position="248"/>
    </location>
</feature>
<name>A0A8H4EMH2_GIGMA</name>
<feature type="transmembrane region" description="Helical" evidence="1">
    <location>
        <begin position="123"/>
        <end position="142"/>
    </location>
</feature>
<sequence>MNFNSMLTFNLWIPNLILVSIMGLISFWSKTILHAIAFWFSNFMPLALSIMGRSFLSKEYIFSKKNEIYDYMAPLIVFSIFQVLYAILIGVLWKKKYWRFQHKLKYDFGTKGKTLFSMYQYELVLYQSTVVFTPTHNMRFLFGRPQHHNLVLSALFLSYQLYYISFFYCTLVSSLPIIGFIIMGIQRESRLFVYIAQTVIFFQILITSFDFGISMCIFLSNISFDDVFVIYIPFSDLVSILLLVSLFVQTIRCQRNFGNGMDFILKYEPKPKEFEYEEDDEIFNKDDEYLSDDEDLSNNKNIVSYILEKIKIVKLYFVKFLRDILN</sequence>
<keyword evidence="1" id="KW-0472">Membrane</keyword>
<evidence type="ECO:0000256" key="1">
    <source>
        <dbReference type="SAM" id="Phobius"/>
    </source>
</evidence>
<keyword evidence="3" id="KW-1185">Reference proteome</keyword>
<protein>
    <submittedName>
        <fullName evidence="2">Uncharacterized protein</fullName>
    </submittedName>
</protein>
<feature type="transmembrane region" description="Helical" evidence="1">
    <location>
        <begin position="32"/>
        <end position="51"/>
    </location>
</feature>
<feature type="transmembrane region" description="Helical" evidence="1">
    <location>
        <begin position="192"/>
        <end position="222"/>
    </location>
</feature>
<feature type="transmembrane region" description="Helical" evidence="1">
    <location>
        <begin position="6"/>
        <end position="25"/>
    </location>
</feature>
<proteinExistence type="predicted"/>
<dbReference type="Proteomes" id="UP000439903">
    <property type="component" value="Unassembled WGS sequence"/>
</dbReference>
<keyword evidence="1" id="KW-0812">Transmembrane</keyword>
<keyword evidence="1" id="KW-1133">Transmembrane helix</keyword>
<evidence type="ECO:0000313" key="3">
    <source>
        <dbReference type="Proteomes" id="UP000439903"/>
    </source>
</evidence>
<gene>
    <name evidence="2" type="ORF">F8M41_016868</name>
</gene>
<feature type="transmembrane region" description="Helical" evidence="1">
    <location>
        <begin position="162"/>
        <end position="185"/>
    </location>
</feature>
<accession>A0A8H4EMH2</accession>
<comment type="caution">
    <text evidence="2">The sequence shown here is derived from an EMBL/GenBank/DDBJ whole genome shotgun (WGS) entry which is preliminary data.</text>
</comment>
<organism evidence="2 3">
    <name type="scientific">Gigaspora margarita</name>
    <dbReference type="NCBI Taxonomy" id="4874"/>
    <lineage>
        <taxon>Eukaryota</taxon>
        <taxon>Fungi</taxon>
        <taxon>Fungi incertae sedis</taxon>
        <taxon>Mucoromycota</taxon>
        <taxon>Glomeromycotina</taxon>
        <taxon>Glomeromycetes</taxon>
        <taxon>Diversisporales</taxon>
        <taxon>Gigasporaceae</taxon>
        <taxon>Gigaspora</taxon>
    </lineage>
</organism>
<evidence type="ECO:0000313" key="2">
    <source>
        <dbReference type="EMBL" id="KAF0517728.1"/>
    </source>
</evidence>
<dbReference type="OrthoDB" id="10461106at2759"/>
<feature type="transmembrane region" description="Helical" evidence="1">
    <location>
        <begin position="71"/>
        <end position="93"/>
    </location>
</feature>